<keyword evidence="3" id="KW-0456">Lyase</keyword>
<reference evidence="6" key="1">
    <citation type="journal article" date="2014" name="Int. J. Syst. Evol. Microbiol.">
        <title>Complete genome sequence of Corynebacterium casei LMG S-19264T (=DSM 44701T), isolated from a smear-ripened cheese.</title>
        <authorList>
            <consortium name="US DOE Joint Genome Institute (JGI-PGF)"/>
            <person name="Walter F."/>
            <person name="Albersmeier A."/>
            <person name="Kalinowski J."/>
            <person name="Ruckert C."/>
        </authorList>
    </citation>
    <scope>NUCLEOTIDE SEQUENCE</scope>
    <source>
        <strain evidence="6">JCM 3086</strain>
    </source>
</reference>
<dbReference type="CDD" id="cd06558">
    <property type="entry name" value="crotonase-like"/>
    <property type="match status" value="1"/>
</dbReference>
<proteinExistence type="inferred from homology"/>
<dbReference type="GO" id="GO:0006635">
    <property type="term" value="P:fatty acid beta-oxidation"/>
    <property type="evidence" value="ECO:0007669"/>
    <property type="project" value="TreeGrafter"/>
</dbReference>
<dbReference type="PANTHER" id="PTHR11941:SF54">
    <property type="entry name" value="ENOYL-COA HYDRATASE, MITOCHONDRIAL"/>
    <property type="match status" value="1"/>
</dbReference>
<sequence length="267" mass="27358">MTDDVLHAERTGDVLTLTINRPKAFNALNAAVLDGLADAVSDVATSGVRAIVVTGSGEKAFCAGADLKELADLDVDQARVLLARGQGVFRSLERCGVPVVAAVNGLALGGGFELVLSCTFAIVSHRASLGLPEAGLGLIPGYGGTQRLPRAVGPQVAAHVMLTGERISADRAHALGLAPLPPVAPEELLNSAHDVAARIVSKGPLAVRAILEAMDRGRDASLETGLALEASLAVAATAGAESTEGVAAFLERRDPRFPAPDATREAR</sequence>
<protein>
    <recommendedName>
        <fullName evidence="2">enoyl-CoA hydratase</fullName>
        <ecNumber evidence="2">4.2.1.17</ecNumber>
    </recommendedName>
</protein>
<evidence type="ECO:0000256" key="2">
    <source>
        <dbReference type="ARBA" id="ARBA00012076"/>
    </source>
</evidence>
<evidence type="ECO:0000256" key="3">
    <source>
        <dbReference type="ARBA" id="ARBA00023239"/>
    </source>
</evidence>
<comment type="caution">
    <text evidence="6">The sequence shown here is derived from an EMBL/GenBank/DDBJ whole genome shotgun (WGS) entry which is preliminary data.</text>
</comment>
<name>A0A917UL32_9ACTN</name>
<dbReference type="InterPro" id="IPR001753">
    <property type="entry name" value="Enoyl-CoA_hydra/iso"/>
</dbReference>
<comment type="catalytic activity">
    <reaction evidence="4">
        <text>a (3S)-3-hydroxyacyl-CoA = a (2E)-enoyl-CoA + H2O</text>
        <dbReference type="Rhea" id="RHEA:16105"/>
        <dbReference type="ChEBI" id="CHEBI:15377"/>
        <dbReference type="ChEBI" id="CHEBI:57318"/>
        <dbReference type="ChEBI" id="CHEBI:58856"/>
        <dbReference type="EC" id="4.2.1.17"/>
    </reaction>
</comment>
<evidence type="ECO:0000256" key="4">
    <source>
        <dbReference type="ARBA" id="ARBA00023709"/>
    </source>
</evidence>
<dbReference type="InterPro" id="IPR029045">
    <property type="entry name" value="ClpP/crotonase-like_dom_sf"/>
</dbReference>
<evidence type="ECO:0000256" key="5">
    <source>
        <dbReference type="ARBA" id="ARBA00023717"/>
    </source>
</evidence>
<reference evidence="6" key="2">
    <citation type="submission" date="2020-09" db="EMBL/GenBank/DDBJ databases">
        <authorList>
            <person name="Sun Q."/>
            <person name="Ohkuma M."/>
        </authorList>
    </citation>
    <scope>NUCLEOTIDE SEQUENCE</scope>
    <source>
        <strain evidence="6">JCM 3086</strain>
    </source>
</reference>
<dbReference type="GO" id="GO:0004300">
    <property type="term" value="F:enoyl-CoA hydratase activity"/>
    <property type="evidence" value="ECO:0007669"/>
    <property type="project" value="UniProtKB-EC"/>
</dbReference>
<organism evidence="6 7">
    <name type="scientific">Streptomyces brasiliensis</name>
    <dbReference type="NCBI Taxonomy" id="1954"/>
    <lineage>
        <taxon>Bacteria</taxon>
        <taxon>Bacillati</taxon>
        <taxon>Actinomycetota</taxon>
        <taxon>Actinomycetes</taxon>
        <taxon>Kitasatosporales</taxon>
        <taxon>Streptomycetaceae</taxon>
        <taxon>Streptomyces</taxon>
    </lineage>
</organism>
<dbReference type="EC" id="4.2.1.17" evidence="2"/>
<comment type="similarity">
    <text evidence="1">Belongs to the enoyl-CoA hydratase/isomerase family.</text>
</comment>
<dbReference type="FunFam" id="3.90.226.10:FF:000009">
    <property type="entry name" value="Carnitinyl-CoA dehydratase"/>
    <property type="match status" value="1"/>
</dbReference>
<evidence type="ECO:0000313" key="6">
    <source>
        <dbReference type="EMBL" id="GGJ65549.1"/>
    </source>
</evidence>
<dbReference type="EMBL" id="BMQA01000086">
    <property type="protein sequence ID" value="GGJ65549.1"/>
    <property type="molecule type" value="Genomic_DNA"/>
</dbReference>
<accession>A0A917UL32</accession>
<dbReference type="Gene3D" id="1.10.12.10">
    <property type="entry name" value="Lyase 2-enoyl-coa Hydratase, Chain A, domain 2"/>
    <property type="match status" value="1"/>
</dbReference>
<dbReference type="PANTHER" id="PTHR11941">
    <property type="entry name" value="ENOYL-COA HYDRATASE-RELATED"/>
    <property type="match status" value="1"/>
</dbReference>
<evidence type="ECO:0000256" key="1">
    <source>
        <dbReference type="ARBA" id="ARBA00005254"/>
    </source>
</evidence>
<dbReference type="AlphaFoldDB" id="A0A917UL32"/>
<dbReference type="InterPro" id="IPR014748">
    <property type="entry name" value="Enoyl-CoA_hydra_C"/>
</dbReference>
<evidence type="ECO:0000313" key="7">
    <source>
        <dbReference type="Proteomes" id="UP000657574"/>
    </source>
</evidence>
<dbReference type="Gene3D" id="3.90.226.10">
    <property type="entry name" value="2-enoyl-CoA Hydratase, Chain A, domain 1"/>
    <property type="match status" value="1"/>
</dbReference>
<dbReference type="SUPFAM" id="SSF52096">
    <property type="entry name" value="ClpP/crotonase"/>
    <property type="match status" value="1"/>
</dbReference>
<gene>
    <name evidence="6" type="ORF">GCM10010121_090230</name>
</gene>
<dbReference type="Proteomes" id="UP000657574">
    <property type="component" value="Unassembled WGS sequence"/>
</dbReference>
<comment type="catalytic activity">
    <reaction evidence="5">
        <text>a 4-saturated-(3S)-3-hydroxyacyl-CoA = a (3E)-enoyl-CoA + H2O</text>
        <dbReference type="Rhea" id="RHEA:20724"/>
        <dbReference type="ChEBI" id="CHEBI:15377"/>
        <dbReference type="ChEBI" id="CHEBI:58521"/>
        <dbReference type="ChEBI" id="CHEBI:137480"/>
        <dbReference type="EC" id="4.2.1.17"/>
    </reaction>
</comment>
<keyword evidence="7" id="KW-1185">Reference proteome</keyword>
<dbReference type="Pfam" id="PF00378">
    <property type="entry name" value="ECH_1"/>
    <property type="match status" value="1"/>
</dbReference>
<dbReference type="RefSeq" id="WP_189317104.1">
    <property type="nucleotide sequence ID" value="NZ_BMQA01000086.1"/>
</dbReference>